<keyword evidence="2" id="KW-1185">Reference proteome</keyword>
<protein>
    <submittedName>
        <fullName evidence="1">Uncharacterized protein</fullName>
    </submittedName>
</protein>
<accession>A0A7H8QD64</accession>
<evidence type="ECO:0000313" key="2">
    <source>
        <dbReference type="Proteomes" id="UP000509222"/>
    </source>
</evidence>
<dbReference type="EMBL" id="CP051177">
    <property type="protein sequence ID" value="QKX51964.1"/>
    <property type="molecule type" value="Genomic_DNA"/>
</dbReference>
<name>A0A7H8QD64_9BACL</name>
<evidence type="ECO:0000313" key="1">
    <source>
        <dbReference type="EMBL" id="QKX51964.1"/>
    </source>
</evidence>
<reference evidence="2" key="1">
    <citation type="submission" date="2020-06" db="EMBL/GenBank/DDBJ databases">
        <title>Isolation of Planomicrobium glaciei.</title>
        <authorList>
            <person name="Malisova L."/>
            <person name="Safrankova R."/>
            <person name="Jakubu V."/>
            <person name="Spanelova P."/>
        </authorList>
    </citation>
    <scope>NUCLEOTIDE SEQUENCE [LARGE SCALE GENOMIC DNA]</scope>
    <source>
        <strain evidence="2">NRL-ATB46093</strain>
    </source>
</reference>
<sequence>MKLEHIKNLLQISCNFNTSTISHSFSIGAEDTLTVKCLKDTFILEVTSSENQHIEYYTTVDEAAEALHKRIHAAKTN</sequence>
<dbReference type="AlphaFoldDB" id="A0A7H8QD64"/>
<dbReference type="Proteomes" id="UP000509222">
    <property type="component" value="Chromosome"/>
</dbReference>
<dbReference type="RefSeq" id="WP_036808939.1">
    <property type="nucleotide sequence ID" value="NZ_CP051177.1"/>
</dbReference>
<gene>
    <name evidence="1" type="ORF">HF394_16030</name>
</gene>
<proteinExistence type="predicted"/>
<organism evidence="1 2">
    <name type="scientific">Planococcus glaciei</name>
    <dbReference type="NCBI Taxonomy" id="459472"/>
    <lineage>
        <taxon>Bacteria</taxon>
        <taxon>Bacillati</taxon>
        <taxon>Bacillota</taxon>
        <taxon>Bacilli</taxon>
        <taxon>Bacillales</taxon>
        <taxon>Caryophanaceae</taxon>
        <taxon>Planococcus</taxon>
    </lineage>
</organism>